<protein>
    <submittedName>
        <fullName evidence="7">DNA-binding transcriptional regulator, MerR family</fullName>
    </submittedName>
</protein>
<reference evidence="8" key="1">
    <citation type="submission" date="2016-10" db="EMBL/GenBank/DDBJ databases">
        <authorList>
            <person name="Varghese N."/>
        </authorList>
    </citation>
    <scope>NUCLEOTIDE SEQUENCE [LARGE SCALE GENOMIC DNA]</scope>
    <source>
        <strain evidence="8">DSM 21843</strain>
    </source>
</reference>
<name>A0A1H8PAF3_9ACTN</name>
<dbReference type="EMBL" id="FOEC01000001">
    <property type="protein sequence ID" value="SEO38704.1"/>
    <property type="molecule type" value="Genomic_DNA"/>
</dbReference>
<dbReference type="CDD" id="cd00592">
    <property type="entry name" value="HTH_MerR-like"/>
    <property type="match status" value="1"/>
</dbReference>
<keyword evidence="2" id="KW-0805">Transcription regulation</keyword>
<dbReference type="Pfam" id="PF13411">
    <property type="entry name" value="MerR_1"/>
    <property type="match status" value="1"/>
</dbReference>
<dbReference type="AlphaFoldDB" id="A0A1H8PAF3"/>
<dbReference type="GO" id="GO:0003700">
    <property type="term" value="F:DNA-binding transcription factor activity"/>
    <property type="evidence" value="ECO:0007669"/>
    <property type="project" value="InterPro"/>
</dbReference>
<evidence type="ECO:0000256" key="4">
    <source>
        <dbReference type="ARBA" id="ARBA00023163"/>
    </source>
</evidence>
<dbReference type="SMART" id="SM00422">
    <property type="entry name" value="HTH_MERR"/>
    <property type="match status" value="1"/>
</dbReference>
<evidence type="ECO:0000259" key="6">
    <source>
        <dbReference type="PROSITE" id="PS50937"/>
    </source>
</evidence>
<proteinExistence type="predicted"/>
<evidence type="ECO:0000256" key="1">
    <source>
        <dbReference type="ARBA" id="ARBA00022491"/>
    </source>
</evidence>
<evidence type="ECO:0000256" key="2">
    <source>
        <dbReference type="ARBA" id="ARBA00023015"/>
    </source>
</evidence>
<dbReference type="InterPro" id="IPR009061">
    <property type="entry name" value="DNA-bd_dom_put_sf"/>
</dbReference>
<dbReference type="PROSITE" id="PS50937">
    <property type="entry name" value="HTH_MERR_2"/>
    <property type="match status" value="1"/>
</dbReference>
<dbReference type="Proteomes" id="UP000182975">
    <property type="component" value="Unassembled WGS sequence"/>
</dbReference>
<dbReference type="InterPro" id="IPR000551">
    <property type="entry name" value="MerR-type_HTH_dom"/>
</dbReference>
<feature type="domain" description="HTH merR-type" evidence="6">
    <location>
        <begin position="2"/>
        <end position="71"/>
    </location>
</feature>
<feature type="coiled-coil region" evidence="5">
    <location>
        <begin position="78"/>
        <end position="105"/>
    </location>
</feature>
<keyword evidence="1" id="KW-0678">Repressor</keyword>
<sequence>MKFKIGTVAKLTGFSPSGVRYLESRGVAVPSGGREGTYRMYTMDDVARLLECRNYRECGFDIEDTAELFHADDVADVSESLKSRAEGMRDQIRHLENLEAFLESRAKDLDAIGAGKPPVVTTSPSLYWAPLWMPDEKGAAAPIPSGNDGFDIPFADSSFILEGGVEGLSNVRVGYAIMRRFTTRVPDNPDARFVPASKAVKSIVRIGKDFQPNADDLARVASFIRENGLLPKGDAHTQRLCSIHVPHEVRYDVLWQPVSE</sequence>
<keyword evidence="3 7" id="KW-0238">DNA-binding</keyword>
<evidence type="ECO:0000313" key="8">
    <source>
        <dbReference type="Proteomes" id="UP000182975"/>
    </source>
</evidence>
<gene>
    <name evidence="7" type="ORF">SAMN02910314_00079</name>
</gene>
<dbReference type="RefSeq" id="WP_066664367.1">
    <property type="nucleotide sequence ID" value="NZ_CP011402.1"/>
</dbReference>
<keyword evidence="4" id="KW-0804">Transcription</keyword>
<dbReference type="SUPFAM" id="SSF46955">
    <property type="entry name" value="Putative DNA-binding domain"/>
    <property type="match status" value="1"/>
</dbReference>
<keyword evidence="5" id="KW-0175">Coiled coil</keyword>
<organism evidence="7 8">
    <name type="scientific">Denitrobacterium detoxificans</name>
    <dbReference type="NCBI Taxonomy" id="79604"/>
    <lineage>
        <taxon>Bacteria</taxon>
        <taxon>Bacillati</taxon>
        <taxon>Actinomycetota</taxon>
        <taxon>Coriobacteriia</taxon>
        <taxon>Eggerthellales</taxon>
        <taxon>Eggerthellaceae</taxon>
        <taxon>Denitrobacterium</taxon>
    </lineage>
</organism>
<dbReference type="GO" id="GO:0003677">
    <property type="term" value="F:DNA binding"/>
    <property type="evidence" value="ECO:0007669"/>
    <property type="project" value="UniProtKB-KW"/>
</dbReference>
<evidence type="ECO:0000256" key="3">
    <source>
        <dbReference type="ARBA" id="ARBA00023125"/>
    </source>
</evidence>
<evidence type="ECO:0000313" key="7">
    <source>
        <dbReference type="EMBL" id="SEO38704.1"/>
    </source>
</evidence>
<dbReference type="PANTHER" id="PTHR30204">
    <property type="entry name" value="REDOX-CYCLING DRUG-SENSING TRANSCRIPTIONAL ACTIVATOR SOXR"/>
    <property type="match status" value="1"/>
</dbReference>
<dbReference type="PANTHER" id="PTHR30204:SF69">
    <property type="entry name" value="MERR-FAMILY TRANSCRIPTIONAL REGULATOR"/>
    <property type="match status" value="1"/>
</dbReference>
<dbReference type="Gene3D" id="1.10.1660.10">
    <property type="match status" value="1"/>
</dbReference>
<accession>A0A1H8PAF3</accession>
<dbReference type="InterPro" id="IPR047057">
    <property type="entry name" value="MerR_fam"/>
</dbReference>
<evidence type="ECO:0000256" key="5">
    <source>
        <dbReference type="SAM" id="Coils"/>
    </source>
</evidence>
<keyword evidence="8" id="KW-1185">Reference proteome</keyword>